<sequence>MAKQAGDLPSYRGRSGGVESKQKKDMPEKPTQNRTANNYTYWLLDEIDTLCESLEGHTRESRTGRRSKSIIWKSVTDEFNRRFEGRLQEKGALRKDGKGKLTEDRYAPKRSSESIQKISQCDSRLKRILAEYKNLKKETDSRMDEESIQVEVYEEDQRPPRMFKRKGIRYIDNNDRAEAELHKPDKSKTIIEYISLLTEPKQDSPEHFKLGRVLFKCRQKMNWNSQNAVIALNQWRQTMLHRTSGVSLKGKNTGLCFTCAWSSDEKYKLGNIIIERLDETSLHNRDYSDWDFSSVTKEFNDTLGVYRTKTQIKKFVDGKDVRKSKDDYIQEQNKRKRKREIEGTNATAAFALSANKSRISSFDAGQ</sequence>
<evidence type="ECO:0000256" key="1">
    <source>
        <dbReference type="SAM" id="MobiDB-lite"/>
    </source>
</evidence>
<organism evidence="2 3">
    <name type="scientific">Botryotinia convoluta</name>
    <dbReference type="NCBI Taxonomy" id="54673"/>
    <lineage>
        <taxon>Eukaryota</taxon>
        <taxon>Fungi</taxon>
        <taxon>Dikarya</taxon>
        <taxon>Ascomycota</taxon>
        <taxon>Pezizomycotina</taxon>
        <taxon>Leotiomycetes</taxon>
        <taxon>Helotiales</taxon>
        <taxon>Sclerotiniaceae</taxon>
        <taxon>Botryotinia</taxon>
    </lineage>
</organism>
<gene>
    <name evidence="2" type="ORF">BCON_0284g00020</name>
</gene>
<accession>A0A4Z1HKK3</accession>
<keyword evidence="3" id="KW-1185">Reference proteome</keyword>
<evidence type="ECO:0000313" key="2">
    <source>
        <dbReference type="EMBL" id="TGO47300.1"/>
    </source>
</evidence>
<dbReference type="OrthoDB" id="3556259at2759"/>
<dbReference type="EMBL" id="PQXN01000283">
    <property type="protein sequence ID" value="TGO47300.1"/>
    <property type="molecule type" value="Genomic_DNA"/>
</dbReference>
<evidence type="ECO:0000313" key="3">
    <source>
        <dbReference type="Proteomes" id="UP000297527"/>
    </source>
</evidence>
<reference evidence="2 3" key="1">
    <citation type="submission" date="2017-12" db="EMBL/GenBank/DDBJ databases">
        <title>Comparative genomics of Botrytis spp.</title>
        <authorList>
            <person name="Valero-Jimenez C.A."/>
            <person name="Tapia P."/>
            <person name="Veloso J."/>
            <person name="Silva-Moreno E."/>
            <person name="Staats M."/>
            <person name="Valdes J.H."/>
            <person name="Van Kan J.A.L."/>
        </authorList>
    </citation>
    <scope>NUCLEOTIDE SEQUENCE [LARGE SCALE GENOMIC DNA]</scope>
    <source>
        <strain evidence="2 3">MUCL11595</strain>
    </source>
</reference>
<comment type="caution">
    <text evidence="2">The sequence shown here is derived from an EMBL/GenBank/DDBJ whole genome shotgun (WGS) entry which is preliminary data.</text>
</comment>
<dbReference type="Proteomes" id="UP000297527">
    <property type="component" value="Unassembled WGS sequence"/>
</dbReference>
<name>A0A4Z1HKK3_9HELO</name>
<feature type="compositionally biased region" description="Basic and acidic residues" evidence="1">
    <location>
        <begin position="90"/>
        <end position="112"/>
    </location>
</feature>
<proteinExistence type="predicted"/>
<dbReference type="AlphaFoldDB" id="A0A4Z1HKK3"/>
<feature type="region of interest" description="Disordered" evidence="1">
    <location>
        <begin position="90"/>
        <end position="114"/>
    </location>
</feature>
<feature type="region of interest" description="Disordered" evidence="1">
    <location>
        <begin position="1"/>
        <end position="37"/>
    </location>
</feature>
<protein>
    <submittedName>
        <fullName evidence="2">Uncharacterized protein</fullName>
    </submittedName>
</protein>